<dbReference type="AlphaFoldDB" id="A0A1I7NUZ8"/>
<evidence type="ECO:0000256" key="1">
    <source>
        <dbReference type="ARBA" id="ARBA00004651"/>
    </source>
</evidence>
<keyword evidence="6" id="KW-0175">Coiled coil</keyword>
<evidence type="ECO:0000256" key="7">
    <source>
        <dbReference type="SAM" id="MobiDB-lite"/>
    </source>
</evidence>
<comment type="subcellular location">
    <subcellularLocation>
        <location evidence="1">Cell membrane</location>
        <topology evidence="1">Multi-pass membrane protein</topology>
    </subcellularLocation>
</comment>
<organism evidence="10 11">
    <name type="scientific">Hyphomicrobium facile</name>
    <dbReference type="NCBI Taxonomy" id="51670"/>
    <lineage>
        <taxon>Bacteria</taxon>
        <taxon>Pseudomonadati</taxon>
        <taxon>Pseudomonadota</taxon>
        <taxon>Alphaproteobacteria</taxon>
        <taxon>Hyphomicrobiales</taxon>
        <taxon>Hyphomicrobiaceae</taxon>
        <taxon>Hyphomicrobium</taxon>
    </lineage>
</organism>
<proteinExistence type="predicted"/>
<keyword evidence="4 8" id="KW-1133">Transmembrane helix</keyword>
<dbReference type="PANTHER" id="PTHR32309">
    <property type="entry name" value="TYROSINE-PROTEIN KINASE"/>
    <property type="match status" value="1"/>
</dbReference>
<feature type="transmembrane region" description="Helical" evidence="8">
    <location>
        <begin position="441"/>
        <end position="464"/>
    </location>
</feature>
<feature type="compositionally biased region" description="Polar residues" evidence="7">
    <location>
        <begin position="474"/>
        <end position="487"/>
    </location>
</feature>
<keyword evidence="11" id="KW-1185">Reference proteome</keyword>
<dbReference type="SUPFAM" id="SSF52540">
    <property type="entry name" value="P-loop containing nucleoside triphosphate hydrolases"/>
    <property type="match status" value="1"/>
</dbReference>
<dbReference type="InterPro" id="IPR027417">
    <property type="entry name" value="P-loop_NTPase"/>
</dbReference>
<dbReference type="Pfam" id="PF02706">
    <property type="entry name" value="Wzz"/>
    <property type="match status" value="1"/>
</dbReference>
<dbReference type="InterPro" id="IPR003856">
    <property type="entry name" value="LPS_length_determ_N"/>
</dbReference>
<evidence type="ECO:0000259" key="9">
    <source>
        <dbReference type="Pfam" id="PF02706"/>
    </source>
</evidence>
<evidence type="ECO:0000256" key="8">
    <source>
        <dbReference type="SAM" id="Phobius"/>
    </source>
</evidence>
<feature type="coiled-coil region" evidence="6">
    <location>
        <begin position="356"/>
        <end position="407"/>
    </location>
</feature>
<name>A0A1I7NUZ8_9HYPH</name>
<dbReference type="PANTHER" id="PTHR32309:SF13">
    <property type="entry name" value="FERRIC ENTEROBACTIN TRANSPORT PROTEIN FEPE"/>
    <property type="match status" value="1"/>
</dbReference>
<evidence type="ECO:0000256" key="4">
    <source>
        <dbReference type="ARBA" id="ARBA00022989"/>
    </source>
</evidence>
<gene>
    <name evidence="10" type="ORF">SAMN04488557_3678</name>
</gene>
<evidence type="ECO:0000313" key="11">
    <source>
        <dbReference type="Proteomes" id="UP000199423"/>
    </source>
</evidence>
<dbReference type="GO" id="GO:0004713">
    <property type="term" value="F:protein tyrosine kinase activity"/>
    <property type="evidence" value="ECO:0007669"/>
    <property type="project" value="TreeGrafter"/>
</dbReference>
<keyword evidence="3 8" id="KW-0812">Transmembrane</keyword>
<evidence type="ECO:0000256" key="5">
    <source>
        <dbReference type="ARBA" id="ARBA00023136"/>
    </source>
</evidence>
<dbReference type="STRING" id="51670.SAMN04488557_3678"/>
<evidence type="ECO:0000256" key="3">
    <source>
        <dbReference type="ARBA" id="ARBA00022692"/>
    </source>
</evidence>
<feature type="region of interest" description="Disordered" evidence="7">
    <location>
        <begin position="474"/>
        <end position="516"/>
    </location>
</feature>
<evidence type="ECO:0000256" key="6">
    <source>
        <dbReference type="SAM" id="Coils"/>
    </source>
</evidence>
<sequence>MFLDKPHAEAVQDRLAAPSKKRGIDAADILAALWRRKLFLLICGLLGAGFAVMLSKIVPHRYVATAELLVDPRDLRLLDREVMPRAGESDSGITVVESQVQVLSSNSVLKRAITALGLQNDPEFNGTQGNALTTALPGLAGYLSSEPKGYPETTALQTLQQRIGVKRPERTFVIDLSVSSNDPNKSARIADAIIAAYLEDQAQYRSSSNEGAAEALDSGLKAMKDQVNAAEEKIAAYKAANNLGLASGKLVVEQQLTDANNQLALARVATDRIKAQMDDIQSSRATPESIPEIMASQTLINLKKQLAAVSAERARFAAQLMPKHPVMVTMAQQERAVRSEMDREILRVLGSIRHDYERAKANEQSLAEAVQRLKGEMNEAAKAQIELRELERNLEVTQSLYQQSVARSRETREQSRLNTTNVRIISSAMPLAARVFPPRGVILAILGFLIGQALAAAAILFPLVRGLFEAPSSVRASGASSDDTMLSTRERDEETPLKTPRNTKTGAEAGGDASADEVSRGAVRAATLVKASNGVSREKDVVPLSPRRLICDMRAASRAAQTVWLRDGTSAMASLARIAATSPDTAFADHIRTLHAYLGGRASPDAVQTVWFVSNHGVPIKPVIALAFAHACVAEGKKVLIVDGDVRTPGLTRLLVADGAVSAGTAREARGKISKTRDPSLDLLIVNNPDASWIIASLDDAKPSYDVVIIDARADALSHDLDAANQVLFVSSNRPNDGVAFDTGVDALTKDLPRLCGAILTVKGLARPTAAVAAHVS</sequence>
<keyword evidence="2" id="KW-1003">Cell membrane</keyword>
<dbReference type="Proteomes" id="UP000199423">
    <property type="component" value="Unassembled WGS sequence"/>
</dbReference>
<dbReference type="GO" id="GO:0005886">
    <property type="term" value="C:plasma membrane"/>
    <property type="evidence" value="ECO:0007669"/>
    <property type="project" value="UniProtKB-SubCell"/>
</dbReference>
<protein>
    <submittedName>
        <fullName evidence="10">Uncharacterized protein involved in exopolysaccharide biosynthesis</fullName>
    </submittedName>
</protein>
<feature type="coiled-coil region" evidence="6">
    <location>
        <begin position="213"/>
        <end position="240"/>
    </location>
</feature>
<evidence type="ECO:0000313" key="10">
    <source>
        <dbReference type="EMBL" id="SFV38460.1"/>
    </source>
</evidence>
<dbReference type="EMBL" id="FPCH01000004">
    <property type="protein sequence ID" value="SFV38460.1"/>
    <property type="molecule type" value="Genomic_DNA"/>
</dbReference>
<reference evidence="11" key="1">
    <citation type="submission" date="2016-10" db="EMBL/GenBank/DDBJ databases">
        <authorList>
            <person name="Varghese N."/>
            <person name="Submissions S."/>
        </authorList>
    </citation>
    <scope>NUCLEOTIDE SEQUENCE [LARGE SCALE GENOMIC DNA]</scope>
    <source>
        <strain evidence="11">DSM 1565</strain>
    </source>
</reference>
<dbReference type="InterPro" id="IPR050445">
    <property type="entry name" value="Bact_polysacc_biosynth/exp"/>
</dbReference>
<dbReference type="OrthoDB" id="230260at2"/>
<keyword evidence="5 8" id="KW-0472">Membrane</keyword>
<dbReference type="RefSeq" id="WP_092869223.1">
    <property type="nucleotide sequence ID" value="NZ_FPCH01000004.1"/>
</dbReference>
<evidence type="ECO:0000256" key="2">
    <source>
        <dbReference type="ARBA" id="ARBA00022475"/>
    </source>
</evidence>
<feature type="transmembrane region" description="Helical" evidence="8">
    <location>
        <begin position="38"/>
        <end position="58"/>
    </location>
</feature>
<accession>A0A1I7NUZ8</accession>
<feature type="domain" description="Polysaccharide chain length determinant N-terminal" evidence="9">
    <location>
        <begin position="24"/>
        <end position="115"/>
    </location>
</feature>
<dbReference type="Gene3D" id="3.40.50.300">
    <property type="entry name" value="P-loop containing nucleotide triphosphate hydrolases"/>
    <property type="match status" value="1"/>
</dbReference>